<feature type="signal peptide" evidence="10">
    <location>
        <begin position="1"/>
        <end position="23"/>
    </location>
</feature>
<evidence type="ECO:0000259" key="11">
    <source>
        <dbReference type="Pfam" id="PF00082"/>
    </source>
</evidence>
<dbReference type="Pfam" id="PF00082">
    <property type="entry name" value="Peptidase_S8"/>
    <property type="match status" value="1"/>
</dbReference>
<dbReference type="SMR" id="A0A1C9W4J3"/>
<dbReference type="InterPro" id="IPR010259">
    <property type="entry name" value="S8pro/Inhibitor_I9"/>
</dbReference>
<dbReference type="PRINTS" id="PR00723">
    <property type="entry name" value="SUBTILISIN"/>
</dbReference>
<dbReference type="OrthoDB" id="614750at2"/>
<feature type="region of interest" description="Disordered" evidence="9">
    <location>
        <begin position="1105"/>
        <end position="1222"/>
    </location>
</feature>
<evidence type="ECO:0000313" key="14">
    <source>
        <dbReference type="Proteomes" id="UP000095672"/>
    </source>
</evidence>
<sequence precursor="true">MIRKLAVMTVFSIKLLWLIPVSAAPDSAPGGGVEERKSPGSIGSVTEASGTKQSPKRLSDYQPNEEVRVIIHFKDKPALSVFEGDRMQGASRKTKVSAVSDARRRIEAKQTQIINDLKQKKLITASSRRFSRVANGVSAQIRAADFQKIVSSPDVLSVTLDQRVKALGDVSVQQVGAPEVWAMQDAKNQAVTGVGITIAIIDTGIDYTHPDLGGCLGPSCKVIGGYDFVNNDTDPMDDHFHGTAVAGVAAASGTITGVAPDAKLLAYKALDADGWGYESDIIAAIERATDPDGDPQTDDAVDVMNLSLGTSWSGSTSSVSRAADIAMRAGVIVVVAAGNEGDYGLNTITAPGSANDVITVGAVDVNGDVPSWSSRGLFAYDADMGVTSVKPEIAAPGVNVETTDLDGTYGFYAGTSVAAPHVAGAAALLRQLYPELSSAEIKALLVNHAAAANGPVEAVGNGQLQVTSAANAAYLVSPPTLYLGYAGQVTGSVKDRSLTLRSLSGEREFSISEQGSFPAGVTIEHAPGNVFVAEGEESVSVQTVTINLDQVAIPAELEQPYSSDLLVSAGGESVSVPIAFHRAEMLKIQEKVTPWVGYYWNYWGKFFDSSHEYNAYIDSYQSEEAALYVPVRDEPVTGLFMEWNHPSDNVFALEGVRAELGPVVVDPETNMYTINRPMDHEGKPLDFKEQMMRVSHVDRPEVVLWPHGVWGTNRPMVNLSGFSDNFRVQYLGLFKEPERSPADQKMYVLKSDTAGVLQHLDFTVSPTPGVELLINLPELTGQEYDLINWVFAYEENGWITGAGTPERHAGPIRITLNGNESDFLSSTIFPSFDVRTPDFYNRAMTSEFSLSSERYRKLRRSDSDQNRVSEILERPHGLIPLGSGVRYWAALLRNENGALYLKPDWNRYPLLAVRDSWGNHFQNDINYIASCVDTGQTYSSGPLSGSNPVLYSSAGCAELAIQYDYPTFLLGEEYRSQVDLTLANLDSMQTPRIKVLELREAGAVVSYAQASAELGFLAESSMPLEVVSAEIGLEDGSWEPLALEASGNYYIANLPDFSTATKANLRISLADSSGNSMVNTINGAFMLGSGSAELMDLDGDGASDAIDVFPTNPTEIRDFDGDGVGDNSDPDDDNDGVEDSEDLFPLDPSESADSDSDGIGNNADPDDDNDGVDDANDDLPFDPDETVDTDGDGIGNNADTDDDGDGVADEEDSKPLDPNYWDTLDASVTATSLSLEQSSATKGDQDVVLQVFQLTTNLQTTLGSITFKASGTGDESVRVERVRWYLNVNRDGSVDSGDLLLGEGNYDMDDGRLVLNITGDPLELSAGEHEFIIAYDLAQ</sequence>
<evidence type="ECO:0000256" key="9">
    <source>
        <dbReference type="SAM" id="MobiDB-lite"/>
    </source>
</evidence>
<dbReference type="KEGG" id="micc:AUP74_00595"/>
<evidence type="ECO:0000256" key="4">
    <source>
        <dbReference type="ARBA" id="ARBA00022801"/>
    </source>
</evidence>
<keyword evidence="2 7" id="KW-0645">Protease</keyword>
<dbReference type="InterPro" id="IPR036852">
    <property type="entry name" value="Peptidase_S8/S53_dom_sf"/>
</dbReference>
<dbReference type="PANTHER" id="PTHR43806:SF65">
    <property type="entry name" value="SERINE PROTEASE APRX"/>
    <property type="match status" value="1"/>
</dbReference>
<evidence type="ECO:0000256" key="3">
    <source>
        <dbReference type="ARBA" id="ARBA00022729"/>
    </source>
</evidence>
<evidence type="ECO:0000256" key="7">
    <source>
        <dbReference type="PROSITE-ProRule" id="PRU01240"/>
    </source>
</evidence>
<feature type="compositionally biased region" description="Acidic residues" evidence="9">
    <location>
        <begin position="1164"/>
        <end position="1191"/>
    </location>
</feature>
<evidence type="ECO:0000256" key="8">
    <source>
        <dbReference type="RuleBase" id="RU003355"/>
    </source>
</evidence>
<dbReference type="GO" id="GO:0007155">
    <property type="term" value="P:cell adhesion"/>
    <property type="evidence" value="ECO:0007669"/>
    <property type="project" value="InterPro"/>
</dbReference>
<dbReference type="Proteomes" id="UP000095672">
    <property type="component" value="Chromosome"/>
</dbReference>
<dbReference type="EC" id="3.4.21.-" evidence="13"/>
<feature type="region of interest" description="Disordered" evidence="9">
    <location>
        <begin position="25"/>
        <end position="61"/>
    </location>
</feature>
<dbReference type="InterPro" id="IPR023828">
    <property type="entry name" value="Peptidase_S8_Ser-AS"/>
</dbReference>
<dbReference type="InterPro" id="IPR022398">
    <property type="entry name" value="Peptidase_S8_His-AS"/>
</dbReference>
<dbReference type="InterPro" id="IPR023827">
    <property type="entry name" value="Peptidase_S8_Asp-AS"/>
</dbReference>
<feature type="chain" id="PRO_5008895409" evidence="10">
    <location>
        <begin position="24"/>
        <end position="1339"/>
    </location>
</feature>
<organism evidence="13 14">
    <name type="scientific">Microbulbifer aggregans</name>
    <dbReference type="NCBI Taxonomy" id="1769779"/>
    <lineage>
        <taxon>Bacteria</taxon>
        <taxon>Pseudomonadati</taxon>
        <taxon>Pseudomonadota</taxon>
        <taxon>Gammaproteobacteria</taxon>
        <taxon>Cellvibrionales</taxon>
        <taxon>Microbulbiferaceae</taxon>
        <taxon>Microbulbifer</taxon>
    </lineage>
</organism>
<comment type="similarity">
    <text evidence="1 7 8">Belongs to the peptidase S8 family.</text>
</comment>
<dbReference type="InterPro" id="IPR000209">
    <property type="entry name" value="Peptidase_S8/S53_dom"/>
</dbReference>
<dbReference type="RefSeq" id="WP_069946250.1">
    <property type="nucleotide sequence ID" value="NZ_CP014143.1"/>
</dbReference>
<keyword evidence="5 7" id="KW-0720">Serine protease</keyword>
<dbReference type="SUPFAM" id="SSF52743">
    <property type="entry name" value="Subtilisin-like"/>
    <property type="match status" value="1"/>
</dbReference>
<dbReference type="InterPro" id="IPR003367">
    <property type="entry name" value="Thrombospondin_3-like_rpt"/>
</dbReference>
<feature type="compositionally biased region" description="Polar residues" evidence="9">
    <location>
        <begin position="41"/>
        <end position="53"/>
    </location>
</feature>
<accession>A0A1C9W4J3</accession>
<keyword evidence="3 10" id="KW-0732">Signal</keyword>
<dbReference type="GO" id="GO:0004252">
    <property type="term" value="F:serine-type endopeptidase activity"/>
    <property type="evidence" value="ECO:0007669"/>
    <property type="project" value="UniProtKB-UniRule"/>
</dbReference>
<evidence type="ECO:0000256" key="1">
    <source>
        <dbReference type="ARBA" id="ARBA00011073"/>
    </source>
</evidence>
<dbReference type="InterPro" id="IPR028974">
    <property type="entry name" value="TSP_type-3_rpt"/>
</dbReference>
<dbReference type="Gene3D" id="4.10.1080.10">
    <property type="entry name" value="TSP type-3 repeat"/>
    <property type="match status" value="1"/>
</dbReference>
<evidence type="ECO:0000256" key="10">
    <source>
        <dbReference type="SAM" id="SignalP"/>
    </source>
</evidence>
<dbReference type="PROSITE" id="PS00138">
    <property type="entry name" value="SUBTILASE_SER"/>
    <property type="match status" value="1"/>
</dbReference>
<feature type="active site" description="Charge relay system" evidence="6 7">
    <location>
        <position position="241"/>
    </location>
</feature>
<evidence type="ECO:0000313" key="13">
    <source>
        <dbReference type="EMBL" id="AOS96065.1"/>
    </source>
</evidence>
<feature type="active site" description="Charge relay system" evidence="6 7">
    <location>
        <position position="202"/>
    </location>
</feature>
<dbReference type="InterPro" id="IPR034213">
    <property type="entry name" value="S8_Vpr-like"/>
</dbReference>
<dbReference type="InterPro" id="IPR050131">
    <property type="entry name" value="Peptidase_S8_subtilisin-like"/>
</dbReference>
<dbReference type="PROSITE" id="PS51892">
    <property type="entry name" value="SUBTILASE"/>
    <property type="match status" value="1"/>
</dbReference>
<dbReference type="Pfam" id="PF02412">
    <property type="entry name" value="TSP_3"/>
    <property type="match status" value="1"/>
</dbReference>
<feature type="active site" description="Charge relay system" evidence="6 7">
    <location>
        <position position="416"/>
    </location>
</feature>
<dbReference type="InterPro" id="IPR015500">
    <property type="entry name" value="Peptidase_S8_subtilisin-rel"/>
</dbReference>
<dbReference type="EMBL" id="CP014143">
    <property type="protein sequence ID" value="AOS96065.1"/>
    <property type="molecule type" value="Genomic_DNA"/>
</dbReference>
<dbReference type="STRING" id="1769779.AUP74_00595"/>
<evidence type="ECO:0000256" key="5">
    <source>
        <dbReference type="ARBA" id="ARBA00022825"/>
    </source>
</evidence>
<keyword evidence="14" id="KW-1185">Reference proteome</keyword>
<dbReference type="PATRIC" id="fig|1769779.3.peg.604"/>
<feature type="domain" description="Inhibitor I9" evidence="12">
    <location>
        <begin position="69"/>
        <end position="165"/>
    </location>
</feature>
<feature type="compositionally biased region" description="Acidic residues" evidence="9">
    <location>
        <begin position="1128"/>
        <end position="1156"/>
    </location>
</feature>
<proteinExistence type="inferred from homology"/>
<reference evidence="14" key="1">
    <citation type="submission" date="2016-01" db="EMBL/GenBank/DDBJ databases">
        <title>Complete genome sequence of Microbulbifer sp. CCB-MM1, a halophile isolated from Matang Mangrove Forest, Perak.</title>
        <authorList>
            <person name="Moh T.H."/>
            <person name="Dinesh B."/>
            <person name="Lau N.-S."/>
            <person name="Go F."/>
            <person name="Alexander Chong S.-C."/>
        </authorList>
    </citation>
    <scope>NUCLEOTIDE SEQUENCE [LARGE SCALE GENOMIC DNA]</scope>
    <source>
        <strain evidence="14">CCB-MM1</strain>
    </source>
</reference>
<dbReference type="Pfam" id="PF05922">
    <property type="entry name" value="Inhibitor_I9"/>
    <property type="match status" value="1"/>
</dbReference>
<dbReference type="GO" id="GO:0006508">
    <property type="term" value="P:proteolysis"/>
    <property type="evidence" value="ECO:0007669"/>
    <property type="project" value="UniProtKB-KW"/>
</dbReference>
<protein>
    <submittedName>
        <fullName evidence="13">Serine protease AprX</fullName>
        <ecNumber evidence="13">3.4.21.-</ecNumber>
    </submittedName>
</protein>
<dbReference type="PROSITE" id="PS00136">
    <property type="entry name" value="SUBTILASE_ASP"/>
    <property type="match status" value="1"/>
</dbReference>
<dbReference type="Gene3D" id="3.40.50.200">
    <property type="entry name" value="Peptidase S8/S53 domain"/>
    <property type="match status" value="1"/>
</dbReference>
<evidence type="ECO:0000256" key="2">
    <source>
        <dbReference type="ARBA" id="ARBA00022670"/>
    </source>
</evidence>
<evidence type="ECO:0000259" key="12">
    <source>
        <dbReference type="Pfam" id="PF05922"/>
    </source>
</evidence>
<dbReference type="PANTHER" id="PTHR43806">
    <property type="entry name" value="PEPTIDASE S8"/>
    <property type="match status" value="1"/>
</dbReference>
<dbReference type="CDD" id="cd07474">
    <property type="entry name" value="Peptidases_S8_subtilisin_Vpr-like"/>
    <property type="match status" value="1"/>
</dbReference>
<dbReference type="GO" id="GO:0005509">
    <property type="term" value="F:calcium ion binding"/>
    <property type="evidence" value="ECO:0007669"/>
    <property type="project" value="InterPro"/>
</dbReference>
<dbReference type="SUPFAM" id="SSF103647">
    <property type="entry name" value="TSP type-3 repeat"/>
    <property type="match status" value="1"/>
</dbReference>
<name>A0A1C9W4J3_9GAMM</name>
<feature type="domain" description="Peptidase S8/S53" evidence="11">
    <location>
        <begin position="194"/>
        <end position="462"/>
    </location>
</feature>
<keyword evidence="4 7" id="KW-0378">Hydrolase</keyword>
<dbReference type="PROSITE" id="PS00137">
    <property type="entry name" value="SUBTILASE_HIS"/>
    <property type="match status" value="1"/>
</dbReference>
<feature type="compositionally biased region" description="Acidic residues" evidence="9">
    <location>
        <begin position="1199"/>
        <end position="1212"/>
    </location>
</feature>
<evidence type="ECO:0000256" key="6">
    <source>
        <dbReference type="PIRSR" id="PIRSR615500-1"/>
    </source>
</evidence>
<gene>
    <name evidence="13" type="primary">aprX</name>
    <name evidence="13" type="ORF">AUP74_00595</name>
</gene>